<gene>
    <name evidence="2" type="ORF">B1A74_07125</name>
</gene>
<accession>A0A1V2ZYH6</accession>
<dbReference type="InterPro" id="IPR053145">
    <property type="entry name" value="AB_hydrolase_Est10"/>
</dbReference>
<keyword evidence="3" id="KW-1185">Reference proteome</keyword>
<evidence type="ECO:0000259" key="1">
    <source>
        <dbReference type="Pfam" id="PF12146"/>
    </source>
</evidence>
<dbReference type="Proteomes" id="UP000189177">
    <property type="component" value="Unassembled WGS sequence"/>
</dbReference>
<dbReference type="PANTHER" id="PTHR43265">
    <property type="entry name" value="ESTERASE ESTD"/>
    <property type="match status" value="1"/>
</dbReference>
<dbReference type="GO" id="GO:0052689">
    <property type="term" value="F:carboxylic ester hydrolase activity"/>
    <property type="evidence" value="ECO:0007669"/>
    <property type="project" value="TreeGrafter"/>
</dbReference>
<dbReference type="Pfam" id="PF12146">
    <property type="entry name" value="Hydrolase_4"/>
    <property type="match status" value="1"/>
</dbReference>
<dbReference type="AlphaFoldDB" id="A0A1V2ZYH6"/>
<dbReference type="InterPro" id="IPR022742">
    <property type="entry name" value="Hydrolase_4"/>
</dbReference>
<dbReference type="RefSeq" id="WP_077244206.1">
    <property type="nucleotide sequence ID" value="NZ_MUZR01000022.1"/>
</dbReference>
<name>A0A1V2ZYH6_9GAMM</name>
<comment type="caution">
    <text evidence="2">The sequence shown here is derived from an EMBL/GenBank/DDBJ whole genome shotgun (WGS) entry which is preliminary data.</text>
</comment>
<evidence type="ECO:0000313" key="2">
    <source>
        <dbReference type="EMBL" id="OOC10177.1"/>
    </source>
</evidence>
<proteinExistence type="predicted"/>
<dbReference type="OrthoDB" id="9789573at2"/>
<dbReference type="STRING" id="252474.B1A74_07125"/>
<dbReference type="SUPFAM" id="SSF53474">
    <property type="entry name" value="alpha/beta-Hydrolases"/>
    <property type="match status" value="1"/>
</dbReference>
<reference evidence="2 3" key="1">
    <citation type="submission" date="2017-02" db="EMBL/GenBank/DDBJ databases">
        <title>Genomic diversity within the haloalkaliphilic genus Thioalkalivibrio.</title>
        <authorList>
            <person name="Ahn A.-C."/>
            <person name="Meier-Kolthoff J."/>
            <person name="Overmars L."/>
            <person name="Richter M."/>
            <person name="Woyke T."/>
            <person name="Sorokin D.Y."/>
            <person name="Muyzer G."/>
        </authorList>
    </citation>
    <scope>NUCLEOTIDE SEQUENCE [LARGE SCALE GENOMIC DNA]</scope>
    <source>
        <strain evidence="2 3">HL17</strain>
    </source>
</reference>
<dbReference type="Gene3D" id="3.40.50.1820">
    <property type="entry name" value="alpha/beta hydrolase"/>
    <property type="match status" value="1"/>
</dbReference>
<protein>
    <submittedName>
        <fullName evidence="2">Alpha/beta hydrolase</fullName>
    </submittedName>
</protein>
<organism evidence="2 3">
    <name type="scientific">Thioalkalivibrio halophilus</name>
    <dbReference type="NCBI Taxonomy" id="252474"/>
    <lineage>
        <taxon>Bacteria</taxon>
        <taxon>Pseudomonadati</taxon>
        <taxon>Pseudomonadota</taxon>
        <taxon>Gammaproteobacteria</taxon>
        <taxon>Chromatiales</taxon>
        <taxon>Ectothiorhodospiraceae</taxon>
        <taxon>Thioalkalivibrio</taxon>
    </lineage>
</organism>
<evidence type="ECO:0000313" key="3">
    <source>
        <dbReference type="Proteomes" id="UP000189177"/>
    </source>
</evidence>
<dbReference type="PANTHER" id="PTHR43265:SF1">
    <property type="entry name" value="ESTERASE ESTD"/>
    <property type="match status" value="1"/>
</dbReference>
<dbReference type="EMBL" id="MUZR01000022">
    <property type="protein sequence ID" value="OOC10177.1"/>
    <property type="molecule type" value="Genomic_DNA"/>
</dbReference>
<keyword evidence="2" id="KW-0378">Hydrolase</keyword>
<sequence length="256" mass="27559">MAVRNTSLSIPTPRGVRLSGVLVEPEGPPRGKACIAHCFACSKDFPATVRLARALAEEGYATLRFDFAGLGESEGAFAESTLQTGREDLEAALDTLAAHHPDTEPTLLLGHSFGGALAILVAPERPEVDAVVTIAAPSQPGHVRHLFQDHAEEIAREGHARLIIGGRPVTIGRALLESIEEPTLETALAQLNRPILLLHAPGDTVVNVDHAGYIFRMAQHPRSFVALNRVDHLLSRPEHTRYVAGLIRAWSANLTD</sequence>
<feature type="domain" description="Serine aminopeptidase S33" evidence="1">
    <location>
        <begin position="29"/>
        <end position="139"/>
    </location>
</feature>
<dbReference type="InterPro" id="IPR029058">
    <property type="entry name" value="AB_hydrolase_fold"/>
</dbReference>